<dbReference type="GO" id="GO:0016301">
    <property type="term" value="F:kinase activity"/>
    <property type="evidence" value="ECO:0007669"/>
    <property type="project" value="UniProtKB-KW"/>
</dbReference>
<name>A0A934S473_9BACT</name>
<feature type="domain" description="ABC1 atypical kinase-like" evidence="1">
    <location>
        <begin position="92"/>
        <end position="316"/>
    </location>
</feature>
<dbReference type="SUPFAM" id="SSF56112">
    <property type="entry name" value="Protein kinase-like (PK-like)"/>
    <property type="match status" value="1"/>
</dbReference>
<organism evidence="2 3">
    <name type="scientific">Luteolibacter pohnpeiensis</name>
    <dbReference type="NCBI Taxonomy" id="454153"/>
    <lineage>
        <taxon>Bacteria</taxon>
        <taxon>Pseudomonadati</taxon>
        <taxon>Verrucomicrobiota</taxon>
        <taxon>Verrucomicrobiia</taxon>
        <taxon>Verrucomicrobiales</taxon>
        <taxon>Verrucomicrobiaceae</taxon>
        <taxon>Luteolibacter</taxon>
    </lineage>
</organism>
<dbReference type="AlphaFoldDB" id="A0A934S473"/>
<dbReference type="Proteomes" id="UP000603141">
    <property type="component" value="Unassembled WGS sequence"/>
</dbReference>
<dbReference type="CDD" id="cd13970">
    <property type="entry name" value="ABC1_ADCK3"/>
    <property type="match status" value="1"/>
</dbReference>
<dbReference type="InterPro" id="IPR004147">
    <property type="entry name" value="ABC1_dom"/>
</dbReference>
<dbReference type="EMBL" id="JAENIJ010000008">
    <property type="protein sequence ID" value="MBK1882176.1"/>
    <property type="molecule type" value="Genomic_DNA"/>
</dbReference>
<dbReference type="InterPro" id="IPR011009">
    <property type="entry name" value="Kinase-like_dom_sf"/>
</dbReference>
<keyword evidence="2" id="KW-0418">Kinase</keyword>
<accession>A0A934S473</accession>
<dbReference type="InterPro" id="IPR051130">
    <property type="entry name" value="Mito_struct-func_regulator"/>
</dbReference>
<keyword evidence="2" id="KW-0808">Transferase</keyword>
<evidence type="ECO:0000313" key="3">
    <source>
        <dbReference type="Proteomes" id="UP000603141"/>
    </source>
</evidence>
<gene>
    <name evidence="2" type="ORF">JIN85_07110</name>
</gene>
<protein>
    <submittedName>
        <fullName evidence="2">AarF/ABC1/UbiB kinase family protein</fullName>
    </submittedName>
</protein>
<dbReference type="PANTHER" id="PTHR43173">
    <property type="entry name" value="ABC1 FAMILY PROTEIN"/>
    <property type="match status" value="1"/>
</dbReference>
<reference evidence="2" key="1">
    <citation type="submission" date="2021-01" db="EMBL/GenBank/DDBJ databases">
        <title>Modified the classification status of verrucomicrobia.</title>
        <authorList>
            <person name="Feng X."/>
        </authorList>
    </citation>
    <scope>NUCLEOTIDE SEQUENCE</scope>
    <source>
        <strain evidence="2">KCTC 22041</strain>
    </source>
</reference>
<dbReference type="Pfam" id="PF03109">
    <property type="entry name" value="ABC1"/>
    <property type="match status" value="1"/>
</dbReference>
<keyword evidence="3" id="KW-1185">Reference proteome</keyword>
<evidence type="ECO:0000313" key="2">
    <source>
        <dbReference type="EMBL" id="MBK1882176.1"/>
    </source>
</evidence>
<evidence type="ECO:0000259" key="1">
    <source>
        <dbReference type="Pfam" id="PF03109"/>
    </source>
</evidence>
<sequence length="437" mass="50096">MSGQRSIPKSKVARAASLAATGAKIGVNYLKYKGRSGMGDPNARASFHDETAIDTYKAFSKLKGGPLKVAQMLSLDQNLMPDQYIREFSKAQYTAPPLSYPLVVRSFQREFGKKPTEIFDEFSTEAVAGASIGQVHKARKNGKDYAVKVQYPGVADSLDSDLRIVRPLAMALFKLDAETIDPYLGEVKKRLLEETDYAHELRRSVELSKATAEIENVRFPTYYPELSRDKILTMDWIDGLHVDQFAKTDASQEERNQIGQSLWDFYHHQIHELRIFHADPHAGNFIVKDGQLWVLDFGCVKALEPDFYQDYFALMACYQHARESQLDELLERLTLFKVGESVEERNFLRPWIRESIELLGRPFWQEEFDFSDATYLREIFEFGERAKVDPQLQRAQRGRGNPEALYLNRAYFGLYNLEGMLRAKIRISMPGFLKDVA</sequence>
<dbReference type="RefSeq" id="WP_200269059.1">
    <property type="nucleotide sequence ID" value="NZ_JAENIJ010000008.1"/>
</dbReference>
<dbReference type="InterPro" id="IPR034646">
    <property type="entry name" value="ADCK3_dom"/>
</dbReference>
<proteinExistence type="predicted"/>
<comment type="caution">
    <text evidence="2">The sequence shown here is derived from an EMBL/GenBank/DDBJ whole genome shotgun (WGS) entry which is preliminary data.</text>
</comment>
<dbReference type="PANTHER" id="PTHR43173:SF19">
    <property type="entry name" value="AARF DOMAIN-CONTAINING PROTEIN KINASE 1"/>
    <property type="match status" value="1"/>
</dbReference>